<dbReference type="AlphaFoldDB" id="A0A0E9XB90"/>
<evidence type="ECO:0000313" key="1">
    <source>
        <dbReference type="EMBL" id="JAH99889.1"/>
    </source>
</evidence>
<organism evidence="1">
    <name type="scientific">Anguilla anguilla</name>
    <name type="common">European freshwater eel</name>
    <name type="synonym">Muraena anguilla</name>
    <dbReference type="NCBI Taxonomy" id="7936"/>
    <lineage>
        <taxon>Eukaryota</taxon>
        <taxon>Metazoa</taxon>
        <taxon>Chordata</taxon>
        <taxon>Craniata</taxon>
        <taxon>Vertebrata</taxon>
        <taxon>Euteleostomi</taxon>
        <taxon>Actinopterygii</taxon>
        <taxon>Neopterygii</taxon>
        <taxon>Teleostei</taxon>
        <taxon>Anguilliformes</taxon>
        <taxon>Anguillidae</taxon>
        <taxon>Anguilla</taxon>
    </lineage>
</organism>
<reference evidence="1" key="1">
    <citation type="submission" date="2014-11" db="EMBL/GenBank/DDBJ databases">
        <authorList>
            <person name="Amaro Gonzalez C."/>
        </authorList>
    </citation>
    <scope>NUCLEOTIDE SEQUENCE</scope>
</reference>
<protein>
    <submittedName>
        <fullName evidence="1">Uncharacterized protein</fullName>
    </submittedName>
</protein>
<dbReference type="EMBL" id="GBXM01008688">
    <property type="protein sequence ID" value="JAH99889.1"/>
    <property type="molecule type" value="Transcribed_RNA"/>
</dbReference>
<reference evidence="1" key="2">
    <citation type="journal article" date="2015" name="Fish Shellfish Immunol.">
        <title>Early steps in the European eel (Anguilla anguilla)-Vibrio vulnificus interaction in the gills: Role of the RtxA13 toxin.</title>
        <authorList>
            <person name="Callol A."/>
            <person name="Pajuelo D."/>
            <person name="Ebbesson L."/>
            <person name="Teles M."/>
            <person name="MacKenzie S."/>
            <person name="Amaro C."/>
        </authorList>
    </citation>
    <scope>NUCLEOTIDE SEQUENCE</scope>
</reference>
<proteinExistence type="predicted"/>
<name>A0A0E9XB90_ANGAN</name>
<sequence length="18" mass="2103">MLFLYPVRFSLSFVGRAV</sequence>
<accession>A0A0E9XB90</accession>